<dbReference type="KEGG" id="mtw:CQW49_01115"/>
<proteinExistence type="predicted"/>
<accession>A0A2D2CV64</accession>
<reference evidence="2" key="1">
    <citation type="submission" date="2017-10" db="EMBL/GenBank/DDBJ databases">
        <title>Completed PacBio SMRT sequence of Methylosinus trichosporium OB3b reveals presence of a third large plasmid.</title>
        <authorList>
            <person name="Charles T.C."/>
            <person name="Lynch M.D.J."/>
            <person name="Heil J.R."/>
            <person name="Cheng J."/>
        </authorList>
    </citation>
    <scope>NUCLEOTIDE SEQUENCE [LARGE SCALE GENOMIC DNA]</scope>
    <source>
        <strain evidence="2">OB3b</strain>
    </source>
</reference>
<gene>
    <name evidence="1" type="ORF">CQW49_01115</name>
</gene>
<name>A0A2D2CV64_METT3</name>
<dbReference type="Proteomes" id="UP000230709">
    <property type="component" value="Chromosome"/>
</dbReference>
<organism evidence="1 2">
    <name type="scientific">Methylosinus trichosporium (strain ATCC 35070 / NCIMB 11131 / UNIQEM 75 / OB3b)</name>
    <dbReference type="NCBI Taxonomy" id="595536"/>
    <lineage>
        <taxon>Bacteria</taxon>
        <taxon>Pseudomonadati</taxon>
        <taxon>Pseudomonadota</taxon>
        <taxon>Alphaproteobacteria</taxon>
        <taxon>Hyphomicrobiales</taxon>
        <taxon>Methylocystaceae</taxon>
        <taxon>Methylosinus</taxon>
    </lineage>
</organism>
<protein>
    <submittedName>
        <fullName evidence="1">Uncharacterized protein</fullName>
    </submittedName>
</protein>
<sequence length="77" mass="8633">MERIVGAPRFAKTNGVDDCVGAIRASKDNSSHNFFFALRTHPCCVSGCLIAFCRLRAETRRTLREANALRLAHARER</sequence>
<dbReference type="EMBL" id="CP023737">
    <property type="protein sequence ID" value="ATQ66648.1"/>
    <property type="molecule type" value="Genomic_DNA"/>
</dbReference>
<dbReference type="AlphaFoldDB" id="A0A2D2CV64"/>
<keyword evidence="2" id="KW-1185">Reference proteome</keyword>
<evidence type="ECO:0000313" key="2">
    <source>
        <dbReference type="Proteomes" id="UP000230709"/>
    </source>
</evidence>
<evidence type="ECO:0000313" key="1">
    <source>
        <dbReference type="EMBL" id="ATQ66648.1"/>
    </source>
</evidence>